<dbReference type="EMBL" id="JBHSEP010000023">
    <property type="protein sequence ID" value="MFC4601126.1"/>
    <property type="molecule type" value="Genomic_DNA"/>
</dbReference>
<comment type="caution">
    <text evidence="1">The sequence shown here is derived from an EMBL/GenBank/DDBJ whole genome shotgun (WGS) entry which is preliminary data.</text>
</comment>
<dbReference type="Proteomes" id="UP001596028">
    <property type="component" value="Unassembled WGS sequence"/>
</dbReference>
<dbReference type="RefSeq" id="WP_378100830.1">
    <property type="nucleotide sequence ID" value="NZ_JBHSEP010000023.1"/>
</dbReference>
<gene>
    <name evidence="1" type="ORF">ACFO3S_22985</name>
</gene>
<keyword evidence="2" id="KW-1185">Reference proteome</keyword>
<protein>
    <recommendedName>
        <fullName evidence="3">DUF1643 domain-containing protein</fullName>
    </recommendedName>
</protein>
<reference evidence="2" key="1">
    <citation type="journal article" date="2019" name="Int. J. Syst. Evol. Microbiol.">
        <title>The Global Catalogue of Microorganisms (GCM) 10K type strain sequencing project: providing services to taxonomists for standard genome sequencing and annotation.</title>
        <authorList>
            <consortium name="The Broad Institute Genomics Platform"/>
            <consortium name="The Broad Institute Genome Sequencing Center for Infectious Disease"/>
            <person name="Wu L."/>
            <person name="Ma J."/>
        </authorList>
    </citation>
    <scope>NUCLEOTIDE SEQUENCE [LARGE SCALE GENOMIC DNA]</scope>
    <source>
        <strain evidence="2">CCUG 49571</strain>
    </source>
</reference>
<proteinExistence type="predicted"/>
<evidence type="ECO:0000313" key="2">
    <source>
        <dbReference type="Proteomes" id="UP001596028"/>
    </source>
</evidence>
<accession>A0ABV9FKC4</accession>
<name>A0ABV9FKC4_9BACL</name>
<sequence length="244" mass="28768">MDKFRAYGRFLKRGEHIYRTSAHLQWGDSTKSLGCCVLLNPGSATLEKVAPELYSRLLADGKAHGQVIPDPTMIQLATLLERIYGQSLEWQFKIYNLFWLQNTDDQDAIEQYVELVAREEFQFDESLIELVELEKHPWVLLGWGVKKHKRHWHPFVRIKEQWVSLIQTSGVPYFGKAHPKQKSGYYYYHPCPQIPTYRPQIINDLEEIYNRDVRHLKINNSEDEIHGTMECYDKNAVEKHPHMK</sequence>
<evidence type="ECO:0008006" key="3">
    <source>
        <dbReference type="Google" id="ProtNLM"/>
    </source>
</evidence>
<organism evidence="1 2">
    <name type="scientific">Cohnella hongkongensis</name>
    <dbReference type="NCBI Taxonomy" id="178337"/>
    <lineage>
        <taxon>Bacteria</taxon>
        <taxon>Bacillati</taxon>
        <taxon>Bacillota</taxon>
        <taxon>Bacilli</taxon>
        <taxon>Bacillales</taxon>
        <taxon>Paenibacillaceae</taxon>
        <taxon>Cohnella</taxon>
    </lineage>
</organism>
<evidence type="ECO:0000313" key="1">
    <source>
        <dbReference type="EMBL" id="MFC4601126.1"/>
    </source>
</evidence>